<proteinExistence type="predicted"/>
<organism evidence="2 4">
    <name type="scientific">Anaeramoeba flamelloides</name>
    <dbReference type="NCBI Taxonomy" id="1746091"/>
    <lineage>
        <taxon>Eukaryota</taxon>
        <taxon>Metamonada</taxon>
        <taxon>Anaeramoebidae</taxon>
        <taxon>Anaeramoeba</taxon>
    </lineage>
</organism>
<evidence type="ECO:0000313" key="2">
    <source>
        <dbReference type="EMBL" id="KAJ3445529.1"/>
    </source>
</evidence>
<protein>
    <submittedName>
        <fullName evidence="2 3">Jacalin-related lectin</fullName>
    </submittedName>
</protein>
<evidence type="ECO:0000313" key="5">
    <source>
        <dbReference type="Proteomes" id="UP001150062"/>
    </source>
</evidence>
<dbReference type="SUPFAM" id="SSF51101">
    <property type="entry name" value="Mannose-binding lectins"/>
    <property type="match status" value="1"/>
</dbReference>
<accession>A0AAV7ZUB2</accession>
<evidence type="ECO:0000313" key="4">
    <source>
        <dbReference type="Proteomes" id="UP001146793"/>
    </source>
</evidence>
<dbReference type="EMBL" id="JAOAOG010000173">
    <property type="protein sequence ID" value="KAJ6242973.1"/>
    <property type="molecule type" value="Genomic_DNA"/>
</dbReference>
<sequence>MTSVKYKGNLLATESRGGFGGIPFEISPYSNDDSIIKITIGENDQGYVGKLKVEYSGSHTEETGLGESGLTSLALESGEYFNNVIIRSGDYVNHLKIITNKNRHIEVGQIEGGITAHILENRKVIGFYGTTGSWCDGLGVLYEKI</sequence>
<comment type="caution">
    <text evidence="2">The sequence shown here is derived from an EMBL/GenBank/DDBJ whole genome shotgun (WGS) entry which is preliminary data.</text>
</comment>
<dbReference type="EMBL" id="JANTQA010000023">
    <property type="protein sequence ID" value="KAJ3445529.1"/>
    <property type="molecule type" value="Genomic_DNA"/>
</dbReference>
<reference evidence="2" key="2">
    <citation type="submission" date="2022-08" db="EMBL/GenBank/DDBJ databases">
        <title>Novel sulphate-reducing endosymbionts in the free-living metamonad Anaeramoeba.</title>
        <authorList>
            <person name="Jerlstrom-Hultqvist J."/>
            <person name="Cepicka I."/>
            <person name="Gallot-Lavallee L."/>
            <person name="Salas-Leiva D."/>
            <person name="Curtis B.A."/>
            <person name="Zahonova K."/>
            <person name="Pipaliya S."/>
            <person name="Dacks J."/>
            <person name="Roger A.J."/>
        </authorList>
    </citation>
    <scope>NUCLEOTIDE SEQUENCE</scope>
    <source>
        <strain evidence="2">Busselton2</strain>
    </source>
</reference>
<dbReference type="Gene3D" id="2.100.10.30">
    <property type="entry name" value="Jacalin-like lectin domain"/>
    <property type="match status" value="1"/>
</dbReference>
<reference evidence="3" key="1">
    <citation type="submission" date="2022-08" db="EMBL/GenBank/DDBJ databases">
        <title>Novel sulfate-reducing endosymbionts in the free-living metamonad Anaeramoeba.</title>
        <authorList>
            <person name="Jerlstrom-Hultqvist J."/>
            <person name="Cepicka I."/>
            <person name="Gallot-Lavallee L."/>
            <person name="Salas-Leiva D."/>
            <person name="Curtis B.A."/>
            <person name="Zahonova K."/>
            <person name="Pipaliya S."/>
            <person name="Dacks J."/>
            <person name="Roger A.J."/>
        </authorList>
    </citation>
    <scope>NUCLEOTIDE SEQUENCE</scope>
    <source>
        <strain evidence="3">Schooner1</strain>
    </source>
</reference>
<dbReference type="Proteomes" id="UP001150062">
    <property type="component" value="Unassembled WGS sequence"/>
</dbReference>
<dbReference type="Proteomes" id="UP001146793">
    <property type="component" value="Unassembled WGS sequence"/>
</dbReference>
<keyword evidence="5" id="KW-1185">Reference proteome</keyword>
<dbReference type="InterPro" id="IPR001229">
    <property type="entry name" value="Jacalin-like_lectin_dom"/>
</dbReference>
<evidence type="ECO:0000313" key="3">
    <source>
        <dbReference type="EMBL" id="KAJ6242973.1"/>
    </source>
</evidence>
<dbReference type="PROSITE" id="PS51752">
    <property type="entry name" value="JACALIN_LECTIN"/>
    <property type="match status" value="1"/>
</dbReference>
<feature type="domain" description="Jacalin-type lectin" evidence="1">
    <location>
        <begin position="10"/>
        <end position="144"/>
    </location>
</feature>
<evidence type="ECO:0000259" key="1">
    <source>
        <dbReference type="PROSITE" id="PS51752"/>
    </source>
</evidence>
<dbReference type="AlphaFoldDB" id="A0AAV7ZUB2"/>
<dbReference type="InterPro" id="IPR036404">
    <property type="entry name" value="Jacalin-like_lectin_dom_sf"/>
</dbReference>
<dbReference type="Pfam" id="PF01419">
    <property type="entry name" value="Jacalin"/>
    <property type="match status" value="1"/>
</dbReference>
<gene>
    <name evidence="2" type="ORF">M0812_11406</name>
    <name evidence="3" type="ORF">M0813_02830</name>
</gene>
<name>A0AAV7ZUB2_9EUKA</name>